<accession>A0AAE3A7M8</accession>
<keyword evidence="2" id="KW-0732">Signal</keyword>
<evidence type="ECO:0000259" key="6">
    <source>
        <dbReference type="Pfam" id="PF16889"/>
    </source>
</evidence>
<sequence length="559" mass="64297">MWKKIEKYYRTVSYLKKSQVKFLVKNRLERKKKAITKASAPALGTMPLWMDRLDAHPDYEKRFDRDEILNGTVTLLHESGIPGGHNWDNPDKSHLWNFNLQYLEFLIPLAAAYRETGEAKYYEKFRDYCLRWMEDNEDGTGDGWHPYTISLRLTNLWICMDGFGEIFRKDEKFTQKLGDSMYAQYLHLQKKLELHLLGNHYLENLKAVMLGALYFKEPGVYDDYKSRLLEELEEQILPDGMHYERSPMYHKIVLEDLMRAARGVEKADRLFYEELSKKIKKMADVMYSLEDGMGQTPLFNDSGDNVARSMVSLLAALREEFGITPDYKASFPDAGYYCLRSGDVKVLLDAGAIAPDYMPGHGHCDGLSFELSRQGHPVFVNSGTGMYQGALRGYFRSTAAHNTVMIDGEEQSECWGEHRVARRISEVTGSAGSQELKGRLTTASGRKQGRCIWAEGSSVEIWDQVDGHADAYFHLAPDYHYEEAENSVLVKEKDDTLVCRIIPEKQDQVKIYREGTICSYAPEFGKTEQIQVLALAWEGDGSEHITQIIFEREREKHHD</sequence>
<dbReference type="AlphaFoldDB" id="A0AAE3A7M8"/>
<dbReference type="Gene3D" id="2.70.98.70">
    <property type="match status" value="1"/>
</dbReference>
<evidence type="ECO:0000256" key="2">
    <source>
        <dbReference type="ARBA" id="ARBA00022729"/>
    </source>
</evidence>
<keyword evidence="3" id="KW-0574">Periplasm</keyword>
<dbReference type="PANTHER" id="PTHR39210">
    <property type="entry name" value="HEPARIN-SULFATE LYASE"/>
    <property type="match status" value="1"/>
</dbReference>
<dbReference type="Proteomes" id="UP001198220">
    <property type="component" value="Unassembled WGS sequence"/>
</dbReference>
<dbReference type="InterPro" id="IPR012480">
    <property type="entry name" value="Hepar_II_III_C"/>
</dbReference>
<dbReference type="InterPro" id="IPR031680">
    <property type="entry name" value="Hepar_II_III_N"/>
</dbReference>
<comment type="subcellular location">
    <subcellularLocation>
        <location evidence="1">Periplasm</location>
    </subcellularLocation>
</comment>
<dbReference type="GO" id="GO:0042597">
    <property type="term" value="C:periplasmic space"/>
    <property type="evidence" value="ECO:0007669"/>
    <property type="project" value="UniProtKB-SubCell"/>
</dbReference>
<feature type="domain" description="Heparinase II/III-like C-terminal" evidence="5">
    <location>
        <begin position="328"/>
        <end position="528"/>
    </location>
</feature>
<evidence type="ECO:0000256" key="1">
    <source>
        <dbReference type="ARBA" id="ARBA00004418"/>
    </source>
</evidence>
<protein>
    <submittedName>
        <fullName evidence="7">Heparinase II/III family protein</fullName>
    </submittedName>
</protein>
<keyword evidence="4" id="KW-0456">Lyase</keyword>
<dbReference type="Gene3D" id="1.50.10.100">
    <property type="entry name" value="Chondroitin AC/alginate lyase"/>
    <property type="match status" value="1"/>
</dbReference>
<dbReference type="InterPro" id="IPR008929">
    <property type="entry name" value="Chondroitin_lyas"/>
</dbReference>
<keyword evidence="8" id="KW-1185">Reference proteome</keyword>
<dbReference type="SUPFAM" id="SSF48230">
    <property type="entry name" value="Chondroitin AC/alginate lyase"/>
    <property type="match status" value="1"/>
</dbReference>
<proteinExistence type="predicted"/>
<dbReference type="Pfam" id="PF16889">
    <property type="entry name" value="Hepar_II_III_N"/>
    <property type="match status" value="1"/>
</dbReference>
<dbReference type="Pfam" id="PF07940">
    <property type="entry name" value="Hepar_II_III_C"/>
    <property type="match status" value="1"/>
</dbReference>
<evidence type="ECO:0000256" key="4">
    <source>
        <dbReference type="ARBA" id="ARBA00023239"/>
    </source>
</evidence>
<gene>
    <name evidence="7" type="ORF">LKD36_03980</name>
</gene>
<dbReference type="EMBL" id="JAJEPS010000002">
    <property type="protein sequence ID" value="MCC2125335.1"/>
    <property type="molecule type" value="Genomic_DNA"/>
</dbReference>
<dbReference type="RefSeq" id="WP_308458786.1">
    <property type="nucleotide sequence ID" value="NZ_JAJEPS010000002.1"/>
</dbReference>
<feature type="domain" description="Heparin-sulfate lyase N-terminal" evidence="6">
    <location>
        <begin position="86"/>
        <end position="319"/>
    </location>
</feature>
<name>A0AAE3A7M8_9FIRM</name>
<comment type="caution">
    <text evidence="7">The sequence shown here is derived from an EMBL/GenBank/DDBJ whole genome shotgun (WGS) entry which is preliminary data.</text>
</comment>
<evidence type="ECO:0000256" key="3">
    <source>
        <dbReference type="ARBA" id="ARBA00022764"/>
    </source>
</evidence>
<evidence type="ECO:0000313" key="8">
    <source>
        <dbReference type="Proteomes" id="UP001198220"/>
    </source>
</evidence>
<reference evidence="7 8" key="1">
    <citation type="submission" date="2021-10" db="EMBL/GenBank/DDBJ databases">
        <title>Anaerobic single-cell dispensing facilitates the cultivation of human gut bacteria.</title>
        <authorList>
            <person name="Afrizal A."/>
        </authorList>
    </citation>
    <scope>NUCLEOTIDE SEQUENCE [LARGE SCALE GENOMIC DNA]</scope>
    <source>
        <strain evidence="7 8">CLA-AA-H276</strain>
    </source>
</reference>
<dbReference type="PANTHER" id="PTHR39210:SF1">
    <property type="entry name" value="HEPARIN-SULFATE LYASE"/>
    <property type="match status" value="1"/>
</dbReference>
<evidence type="ECO:0000313" key="7">
    <source>
        <dbReference type="EMBL" id="MCC2125335.1"/>
    </source>
</evidence>
<organism evidence="7 8">
    <name type="scientific">Hominiventricola filiformis</name>
    <dbReference type="NCBI Taxonomy" id="2885352"/>
    <lineage>
        <taxon>Bacteria</taxon>
        <taxon>Bacillati</taxon>
        <taxon>Bacillota</taxon>
        <taxon>Clostridia</taxon>
        <taxon>Lachnospirales</taxon>
        <taxon>Lachnospiraceae</taxon>
        <taxon>Hominiventricola</taxon>
    </lineage>
</organism>
<evidence type="ECO:0000259" key="5">
    <source>
        <dbReference type="Pfam" id="PF07940"/>
    </source>
</evidence>
<dbReference type="GO" id="GO:0016829">
    <property type="term" value="F:lyase activity"/>
    <property type="evidence" value="ECO:0007669"/>
    <property type="project" value="UniProtKB-KW"/>
</dbReference>